<feature type="transmembrane region" description="Helical" evidence="1">
    <location>
        <begin position="34"/>
        <end position="55"/>
    </location>
</feature>
<keyword evidence="3" id="KW-1185">Reference proteome</keyword>
<evidence type="ECO:0000256" key="1">
    <source>
        <dbReference type="SAM" id="Phobius"/>
    </source>
</evidence>
<feature type="transmembrane region" description="Helical" evidence="1">
    <location>
        <begin position="198"/>
        <end position="217"/>
    </location>
</feature>
<feature type="transmembrane region" description="Helical" evidence="1">
    <location>
        <begin position="137"/>
        <end position="156"/>
    </location>
</feature>
<feature type="transmembrane region" description="Helical" evidence="1">
    <location>
        <begin position="262"/>
        <end position="286"/>
    </location>
</feature>
<evidence type="ECO:0000313" key="3">
    <source>
        <dbReference type="Proteomes" id="UP000292209"/>
    </source>
</evidence>
<keyword evidence="1" id="KW-0812">Transmembrane</keyword>
<evidence type="ECO:0008006" key="4">
    <source>
        <dbReference type="Google" id="ProtNLM"/>
    </source>
</evidence>
<dbReference type="Proteomes" id="UP000292209">
    <property type="component" value="Unassembled WGS sequence"/>
</dbReference>
<feature type="transmembrane region" description="Helical" evidence="1">
    <location>
        <begin position="298"/>
        <end position="320"/>
    </location>
</feature>
<reference evidence="2 3" key="1">
    <citation type="submission" date="2019-02" db="EMBL/GenBank/DDBJ databases">
        <title>Genomic Encyclopedia of Archaeal and Bacterial Type Strains, Phase II (KMG-II): from individual species to whole genera.</title>
        <authorList>
            <person name="Goeker M."/>
        </authorList>
    </citation>
    <scope>NUCLEOTIDE SEQUENCE [LARGE SCALE GENOMIC DNA]</scope>
    <source>
        <strain evidence="2 3">DSM 21411</strain>
    </source>
</reference>
<accession>A0A4Q7PCU5</accession>
<feature type="transmembrane region" description="Helical" evidence="1">
    <location>
        <begin position="326"/>
        <end position="347"/>
    </location>
</feature>
<proteinExistence type="predicted"/>
<keyword evidence="1" id="KW-1133">Transmembrane helix</keyword>
<sequence length="380" mass="42976">MKALKPIYLFPFVLIALVTGMVGGWIRIGYTEIAISGSAANHGILMVGGFLGTLISLERAMVMRHKVWLVVPLISGLSIPVLLLLGWPTFGITMMLSASLGLMGIMYLQSLRHPALYQYVMSVGALSWMLGNFSLLYTGFVPGAVPWWIGFVLFTIVGERLELSKFLPTPVIAKKALVWLLAAFFIGLWLPFHDYGNWLMGAAIIFMSFWLLHFDMAKVAAQKSKQFKYIGIGLRVGYFWLTLHGIILTFMTAHSFHYDLYIHTFFLGFTFSMIWAHAPIILPMILNIKINLYHPILWIGWSIFQLSLLGRILSSVFGIYEWRTLFGVINGYSILAQFALMAGIVFYSKVTEKKLKVVSNRPIENNHHLKTTKHEMDSVI</sequence>
<feature type="transmembrane region" description="Helical" evidence="1">
    <location>
        <begin position="7"/>
        <end position="28"/>
    </location>
</feature>
<organism evidence="2 3">
    <name type="scientific">Cecembia calidifontis</name>
    <dbReference type="NCBI Taxonomy" id="1187080"/>
    <lineage>
        <taxon>Bacteria</taxon>
        <taxon>Pseudomonadati</taxon>
        <taxon>Bacteroidota</taxon>
        <taxon>Cytophagia</taxon>
        <taxon>Cytophagales</taxon>
        <taxon>Cyclobacteriaceae</taxon>
        <taxon>Cecembia</taxon>
    </lineage>
</organism>
<protein>
    <recommendedName>
        <fullName evidence="4">NnrS protein</fullName>
    </recommendedName>
</protein>
<comment type="caution">
    <text evidence="2">The sequence shown here is derived from an EMBL/GenBank/DDBJ whole genome shotgun (WGS) entry which is preliminary data.</text>
</comment>
<dbReference type="OrthoDB" id="9811974at2"/>
<name>A0A4Q7PCU5_9BACT</name>
<dbReference type="EMBL" id="SGXG01000001">
    <property type="protein sequence ID" value="RZS97887.1"/>
    <property type="molecule type" value="Genomic_DNA"/>
</dbReference>
<feature type="transmembrane region" description="Helical" evidence="1">
    <location>
        <begin position="67"/>
        <end position="85"/>
    </location>
</feature>
<keyword evidence="1" id="KW-0472">Membrane</keyword>
<dbReference type="RefSeq" id="WP_130276697.1">
    <property type="nucleotide sequence ID" value="NZ_SGXG01000001.1"/>
</dbReference>
<gene>
    <name evidence="2" type="ORF">BC751_3515</name>
</gene>
<feature type="transmembrane region" description="Helical" evidence="1">
    <location>
        <begin position="176"/>
        <end position="192"/>
    </location>
</feature>
<dbReference type="AlphaFoldDB" id="A0A4Q7PCU5"/>
<feature type="transmembrane region" description="Helical" evidence="1">
    <location>
        <begin position="238"/>
        <end position="256"/>
    </location>
</feature>
<evidence type="ECO:0000313" key="2">
    <source>
        <dbReference type="EMBL" id="RZS97887.1"/>
    </source>
</evidence>